<accession>A0ABX3IGK7</accession>
<dbReference type="Pfam" id="PF09424">
    <property type="entry name" value="YqeY"/>
    <property type="match status" value="1"/>
</dbReference>
<dbReference type="SUPFAM" id="SSF89095">
    <property type="entry name" value="GatB/YqeY motif"/>
    <property type="match status" value="1"/>
</dbReference>
<comment type="caution">
    <text evidence="1">The sequence shown here is derived from an EMBL/GenBank/DDBJ whole genome shotgun (WGS) entry which is preliminary data.</text>
</comment>
<dbReference type="Proteomes" id="UP000242616">
    <property type="component" value="Unassembled WGS sequence"/>
</dbReference>
<keyword evidence="2" id="KW-1185">Reference proteome</keyword>
<dbReference type="InterPro" id="IPR023168">
    <property type="entry name" value="GatB_Yqey_C_2"/>
</dbReference>
<gene>
    <name evidence="1" type="ORF">XJ44_06665</name>
</gene>
<evidence type="ECO:0000313" key="2">
    <source>
        <dbReference type="Proteomes" id="UP000242616"/>
    </source>
</evidence>
<evidence type="ECO:0000313" key="1">
    <source>
        <dbReference type="EMBL" id="ONN26971.1"/>
    </source>
</evidence>
<dbReference type="PANTHER" id="PTHR28055:SF1">
    <property type="entry name" value="ALTERED INHERITANCE OF MITOCHONDRIA PROTEIN 41, MITOCHONDRIAL"/>
    <property type="match status" value="1"/>
</dbReference>
<name>A0ABX3IGK7_9BACT</name>
<protein>
    <submittedName>
        <fullName evidence="1">Glutamyl-tRNA amidotransferase</fullName>
    </submittedName>
</protein>
<dbReference type="PANTHER" id="PTHR28055">
    <property type="entry name" value="ALTERED INHERITANCE OF MITOCHONDRIA PROTEIN 41, MITOCHONDRIAL"/>
    <property type="match status" value="1"/>
</dbReference>
<dbReference type="InterPro" id="IPR003789">
    <property type="entry name" value="Asn/Gln_tRNA_amidoTrase-B-like"/>
</dbReference>
<reference evidence="1 2" key="1">
    <citation type="submission" date="2015-06" db="EMBL/GenBank/DDBJ databases">
        <title>Genome sequencing of Thermotogales isolates from hydrothermal vents.</title>
        <authorList>
            <person name="Haverkamp T.H."/>
            <person name="Kublanov I.V."/>
            <person name="Nesbo C.L."/>
        </authorList>
    </citation>
    <scope>NUCLEOTIDE SEQUENCE [LARGE SCALE GENOMIC DNA]</scope>
    <source>
        <strain evidence="2">ik275mar</strain>
    </source>
</reference>
<dbReference type="RefSeq" id="WP_077198484.1">
    <property type="nucleotide sequence ID" value="NZ_LBFC01000021.1"/>
</dbReference>
<dbReference type="InterPro" id="IPR042184">
    <property type="entry name" value="YqeY/Aim41_N"/>
</dbReference>
<sequence>MLKEKLLNDLKTAMKEKDQIKLRVIRLLNSAIKNFEVEKRKEATDEEIGKIVLKEIKKRQESIEAYKNAGREDLAKEEEKELEILKIYAPKMLSEEEIKNIVQEIINSIEEKNFGKIMKETMAKLKGKADGALVSKVVKELLR</sequence>
<dbReference type="Gene3D" id="1.10.1510.10">
    <property type="entry name" value="Uncharacterised protein YqeY/AIM41 PF09424, N-terminal domain"/>
    <property type="match status" value="1"/>
</dbReference>
<dbReference type="EMBL" id="LBFC01000021">
    <property type="protein sequence ID" value="ONN26971.1"/>
    <property type="molecule type" value="Genomic_DNA"/>
</dbReference>
<dbReference type="InterPro" id="IPR019004">
    <property type="entry name" value="YqeY/Aim41"/>
</dbReference>
<proteinExistence type="predicted"/>
<dbReference type="Gene3D" id="1.10.10.410">
    <property type="match status" value="1"/>
</dbReference>
<organism evidence="1 2">
    <name type="scientific">Thermosipho affectus</name>
    <dbReference type="NCBI Taxonomy" id="660294"/>
    <lineage>
        <taxon>Bacteria</taxon>
        <taxon>Thermotogati</taxon>
        <taxon>Thermotogota</taxon>
        <taxon>Thermotogae</taxon>
        <taxon>Thermotogales</taxon>
        <taxon>Fervidobacteriaceae</taxon>
        <taxon>Thermosipho</taxon>
    </lineage>
</organism>